<dbReference type="Proteomes" id="UP000198694">
    <property type="component" value="Unassembled WGS sequence"/>
</dbReference>
<dbReference type="SUPFAM" id="SSF101386">
    <property type="entry name" value="all-alpha NTP pyrophosphatases"/>
    <property type="match status" value="1"/>
</dbReference>
<dbReference type="Pfam" id="PF08761">
    <property type="entry name" value="dUTPase_2"/>
    <property type="match status" value="2"/>
</dbReference>
<dbReference type="PIRSF" id="PIRSF030140">
    <property type="entry name" value="UCP030140"/>
    <property type="match status" value="1"/>
</dbReference>
<dbReference type="EMBL" id="FNFL01000007">
    <property type="protein sequence ID" value="SDK47692.1"/>
    <property type="molecule type" value="Genomic_DNA"/>
</dbReference>
<dbReference type="RefSeq" id="WP_093216500.1">
    <property type="nucleotide sequence ID" value="NZ_FNFL01000007.1"/>
</dbReference>
<evidence type="ECO:0000313" key="2">
    <source>
        <dbReference type="Proteomes" id="UP000198694"/>
    </source>
</evidence>
<sequence length="183" mass="21280">MNFKRLADLQQKLDDYIIEKKELGGQDLTLNIIFALQVEVAELANEARFFKHWSEERKPNMKEPINNVTGGIIGWRNPTLEEYVDGLHFNLSLGNKIGTNWDGDFALRGTGDLMNKFAVINRRLNNAWWNYHDNMIGEYRTNWFFGFTAYLELGGLLGFSEAEVIEAYEKKNAENFRRQESGY</sequence>
<accession>A0A1G9C7R9</accession>
<organism evidence="1 2">
    <name type="scientific">Sediminibacillus albus</name>
    <dbReference type="NCBI Taxonomy" id="407036"/>
    <lineage>
        <taxon>Bacteria</taxon>
        <taxon>Bacillati</taxon>
        <taxon>Bacillota</taxon>
        <taxon>Bacilli</taxon>
        <taxon>Bacillales</taxon>
        <taxon>Bacillaceae</taxon>
        <taxon>Sediminibacillus</taxon>
    </lineage>
</organism>
<evidence type="ECO:0000313" key="1">
    <source>
        <dbReference type="EMBL" id="SDK47692.1"/>
    </source>
</evidence>
<name>A0A1G9C7R9_9BACI</name>
<dbReference type="OrthoDB" id="5506143at2"/>
<dbReference type="InterPro" id="IPR016947">
    <property type="entry name" value="UCP030140"/>
</dbReference>
<dbReference type="Gene3D" id="1.10.4010.10">
    <property type="entry name" value="Type II deoxyuridine triphosphatase"/>
    <property type="match status" value="1"/>
</dbReference>
<gene>
    <name evidence="1" type="ORF">SAMN05216243_3297</name>
</gene>
<protein>
    <submittedName>
        <fullName evidence="1">Dimeric dUTPase, all-alpha-NTP-PPase (MazG) superfamily</fullName>
    </submittedName>
</protein>
<dbReference type="InterPro" id="IPR014871">
    <property type="entry name" value="dUTPase/dCTP_pyrophosphatase"/>
</dbReference>
<keyword evidence="2" id="KW-1185">Reference proteome</keyword>
<dbReference type="STRING" id="407036.SAMN05216243_3297"/>
<reference evidence="1 2" key="1">
    <citation type="submission" date="2016-10" db="EMBL/GenBank/DDBJ databases">
        <authorList>
            <person name="de Groot N.N."/>
        </authorList>
    </citation>
    <scope>NUCLEOTIDE SEQUENCE [LARGE SCALE GENOMIC DNA]</scope>
    <source>
        <strain evidence="1 2">CGMCC 1.6502</strain>
    </source>
</reference>
<proteinExistence type="predicted"/>
<dbReference type="AlphaFoldDB" id="A0A1G9C7R9"/>
<dbReference type="CDD" id="cd11527">
    <property type="entry name" value="NTP-PPase_dUTPase"/>
    <property type="match status" value="1"/>
</dbReference>